<dbReference type="CDD" id="cd00427">
    <property type="entry name" value="Ribosomal_L29_HIP"/>
    <property type="match status" value="1"/>
</dbReference>
<evidence type="ECO:0000256" key="1">
    <source>
        <dbReference type="ARBA" id="ARBA00009254"/>
    </source>
</evidence>
<evidence type="ECO:0000256" key="2">
    <source>
        <dbReference type="ARBA" id="ARBA00022980"/>
    </source>
</evidence>
<dbReference type="AlphaFoldDB" id="A0A1H8JTD7"/>
<protein>
    <recommendedName>
        <fullName evidence="4 5">Large ribosomal subunit protein uL29</fullName>
    </recommendedName>
</protein>
<keyword evidence="2 5" id="KW-0689">Ribosomal protein</keyword>
<dbReference type="GO" id="GO:0022625">
    <property type="term" value="C:cytosolic large ribosomal subunit"/>
    <property type="evidence" value="ECO:0007669"/>
    <property type="project" value="TreeGrafter"/>
</dbReference>
<keyword evidence="3 5" id="KW-0687">Ribonucleoprotein</keyword>
<dbReference type="NCBIfam" id="TIGR00012">
    <property type="entry name" value="L29"/>
    <property type="match status" value="1"/>
</dbReference>
<dbReference type="FunFam" id="1.10.287.310:FF:000001">
    <property type="entry name" value="50S ribosomal protein L29"/>
    <property type="match status" value="1"/>
</dbReference>
<dbReference type="RefSeq" id="WP_074746747.1">
    <property type="nucleotide sequence ID" value="NZ_FOCT01000007.1"/>
</dbReference>
<dbReference type="Gene3D" id="1.10.287.310">
    <property type="match status" value="1"/>
</dbReference>
<dbReference type="InterPro" id="IPR036049">
    <property type="entry name" value="Ribosomal_uL29_sf"/>
</dbReference>
<dbReference type="HAMAP" id="MF_00374">
    <property type="entry name" value="Ribosomal_uL29"/>
    <property type="match status" value="1"/>
</dbReference>
<accession>A0A1H8JTD7</accession>
<evidence type="ECO:0000256" key="3">
    <source>
        <dbReference type="ARBA" id="ARBA00023274"/>
    </source>
</evidence>
<dbReference type="PANTHER" id="PTHR10916:SF0">
    <property type="entry name" value="LARGE RIBOSOMAL SUBUNIT PROTEIN UL29C"/>
    <property type="match status" value="1"/>
</dbReference>
<organism evidence="6 7">
    <name type="scientific">Nitrosospira multiformis</name>
    <dbReference type="NCBI Taxonomy" id="1231"/>
    <lineage>
        <taxon>Bacteria</taxon>
        <taxon>Pseudomonadati</taxon>
        <taxon>Pseudomonadota</taxon>
        <taxon>Betaproteobacteria</taxon>
        <taxon>Nitrosomonadales</taxon>
        <taxon>Nitrosomonadaceae</taxon>
        <taxon>Nitrosospira</taxon>
    </lineage>
</organism>
<dbReference type="GO" id="GO:0003735">
    <property type="term" value="F:structural constituent of ribosome"/>
    <property type="evidence" value="ECO:0007669"/>
    <property type="project" value="InterPro"/>
</dbReference>
<dbReference type="SUPFAM" id="SSF46561">
    <property type="entry name" value="Ribosomal protein L29 (L29p)"/>
    <property type="match status" value="1"/>
</dbReference>
<evidence type="ECO:0000313" key="7">
    <source>
        <dbReference type="Proteomes" id="UP000183898"/>
    </source>
</evidence>
<dbReference type="InterPro" id="IPR001854">
    <property type="entry name" value="Ribosomal_uL29"/>
</dbReference>
<comment type="similarity">
    <text evidence="1 5">Belongs to the universal ribosomal protein uL29 family.</text>
</comment>
<evidence type="ECO:0000256" key="5">
    <source>
        <dbReference type="HAMAP-Rule" id="MF_00374"/>
    </source>
</evidence>
<evidence type="ECO:0000256" key="4">
    <source>
        <dbReference type="ARBA" id="ARBA00035204"/>
    </source>
</evidence>
<dbReference type="Pfam" id="PF00831">
    <property type="entry name" value="Ribosomal_L29"/>
    <property type="match status" value="1"/>
</dbReference>
<evidence type="ECO:0000313" key="6">
    <source>
        <dbReference type="EMBL" id="SEN83566.1"/>
    </source>
</evidence>
<dbReference type="InterPro" id="IPR050063">
    <property type="entry name" value="Ribosomal_protein_uL29"/>
</dbReference>
<dbReference type="EMBL" id="FOCT01000007">
    <property type="protein sequence ID" value="SEN83566.1"/>
    <property type="molecule type" value="Genomic_DNA"/>
</dbReference>
<reference evidence="6 7" key="1">
    <citation type="submission" date="2016-10" db="EMBL/GenBank/DDBJ databases">
        <authorList>
            <person name="de Groot N.N."/>
        </authorList>
    </citation>
    <scope>NUCLEOTIDE SEQUENCE [LARGE SCALE GENOMIC DNA]</scope>
    <source>
        <strain evidence="6 7">Nl18</strain>
    </source>
</reference>
<name>A0A1H8JTD7_9PROT</name>
<proteinExistence type="inferred from homology"/>
<gene>
    <name evidence="5" type="primary">rpmC</name>
    <name evidence="6" type="ORF">SAMN05216404_107163</name>
</gene>
<dbReference type="PANTHER" id="PTHR10916">
    <property type="entry name" value="60S RIBOSOMAL PROTEIN L35/50S RIBOSOMAL PROTEIN L29"/>
    <property type="match status" value="1"/>
</dbReference>
<sequence>MKSRAKELRNKNPVELQQELLELLRAQFGLRMQHATQQLSNTSQLGNIRRDIARTRTILSQKARQS</sequence>
<dbReference type="Proteomes" id="UP000183898">
    <property type="component" value="Unassembled WGS sequence"/>
</dbReference>
<dbReference type="GO" id="GO:0006412">
    <property type="term" value="P:translation"/>
    <property type="evidence" value="ECO:0007669"/>
    <property type="project" value="UniProtKB-UniRule"/>
</dbReference>